<dbReference type="FunFam" id="3.90.70.10:FF:000025">
    <property type="entry name" value="Putative ubiquitin carboxyl-terminal hydrolase 8"/>
    <property type="match status" value="1"/>
</dbReference>
<organism evidence="30">
    <name type="scientific">Pongo abelii</name>
    <name type="common">Sumatran orangutan</name>
    <name type="synonym">Pongo pygmaeus abelii</name>
    <dbReference type="NCBI Taxonomy" id="9601"/>
    <lineage>
        <taxon>Eukaryota</taxon>
        <taxon>Metazoa</taxon>
        <taxon>Chordata</taxon>
        <taxon>Craniata</taxon>
        <taxon>Vertebrata</taxon>
        <taxon>Euteleostomi</taxon>
        <taxon>Mammalia</taxon>
        <taxon>Eutheria</taxon>
        <taxon>Euarchontoglires</taxon>
        <taxon>Primates</taxon>
        <taxon>Haplorrhini</taxon>
        <taxon>Catarrhini</taxon>
        <taxon>Hominidae</taxon>
        <taxon>Pongo</taxon>
    </lineage>
</organism>
<dbReference type="EC" id="3.4.19.12" evidence="7"/>
<evidence type="ECO:0000256" key="3">
    <source>
        <dbReference type="ARBA" id="ARBA00004202"/>
    </source>
</evidence>
<dbReference type="Gene3D" id="3.90.70.10">
    <property type="entry name" value="Cysteine proteinases"/>
    <property type="match status" value="1"/>
</dbReference>
<evidence type="ECO:0000256" key="26">
    <source>
        <dbReference type="ARBA" id="ARBA00082456"/>
    </source>
</evidence>
<evidence type="ECO:0000256" key="14">
    <source>
        <dbReference type="ARBA" id="ARBA00022801"/>
    </source>
</evidence>
<dbReference type="CDD" id="cd02674">
    <property type="entry name" value="Peptidase_C19R"/>
    <property type="match status" value="1"/>
</dbReference>
<dbReference type="InterPro" id="IPR038765">
    <property type="entry name" value="Papain-like_cys_pep_sf"/>
</dbReference>
<keyword evidence="19" id="KW-0539">Nucleus</keyword>
<evidence type="ECO:0000256" key="16">
    <source>
        <dbReference type="ARBA" id="ARBA00022843"/>
    </source>
</evidence>
<dbReference type="PROSITE" id="PS50206">
    <property type="entry name" value="RHODANESE_3"/>
    <property type="match status" value="1"/>
</dbReference>
<dbReference type="GO" id="GO:0017124">
    <property type="term" value="F:SH3 domain binding"/>
    <property type="evidence" value="ECO:0007669"/>
    <property type="project" value="UniProtKB-KW"/>
</dbReference>
<keyword evidence="18" id="KW-0472">Membrane</keyword>
<feature type="compositionally biased region" description="Polar residues" evidence="27">
    <location>
        <begin position="707"/>
        <end position="717"/>
    </location>
</feature>
<evidence type="ECO:0000256" key="10">
    <source>
        <dbReference type="ARBA" id="ARBA00022553"/>
    </source>
</evidence>
<evidence type="ECO:0000256" key="27">
    <source>
        <dbReference type="SAM" id="MobiDB-lite"/>
    </source>
</evidence>
<feature type="compositionally biased region" description="Basic and acidic residues" evidence="27">
    <location>
        <begin position="437"/>
        <end position="449"/>
    </location>
</feature>
<dbReference type="GO" id="GO:0010008">
    <property type="term" value="C:endosome membrane"/>
    <property type="evidence" value="ECO:0007669"/>
    <property type="project" value="UniProtKB-SubCell"/>
</dbReference>
<sequence>MPAVASVPKELYLSSSLKDLNKKTEVKPEKISTKSYVHSALKIFKTAEECRLDRDEERAYVLYMKYVTVYNLIKKRPDFKQQQDYFHSILGPGNIKKAVEEAERLSESLKLRYEEAEVRKKLEEKDRQEEAQRLQQKRQETGREDGGTLAKGSLENVLDSKDKTQKCTPVVPATQEAKWGGSLEPRSNGEKNEKCETKEKGAITAKELYTMMTDKNISLIIMDARRMQDYQDSCILHSLSVPEEAISPGVTASWIEAHLPDDSKDTWKKRGNVEYVILLDWFSSAKDLQIGTTLRSLKDALFKWESKTVLRNEPLVLEGGYENWLLCYPQYTTNAKVTPPPRRQNEEVSISLDFTYPSLEESVPSKPAAQMPPASIEVDENIELISDQNERMGPLNISTPVEPVAASKSDVSPIIQPVPSIKNVPQIDRTKKPAVKLPEEHRIKSESTNHEQQSPQNGKVIPDRSTKPVVFSPTLMLTDEEKARIHADTALLMEKNKQEKELRERQQEEQKEKLRKEEQEQKAKKKQEAEENEITEKQQKAKEEMEKKESEEAKKEEKETSAKRGKEITGVKRQSKSEHETSDAKKSVEDRGKRCPTPEVQKKSTGDVPHTSATGDSGSGKAQREPLTRARSEEMGRIVPGLPSGWAKFLDPITGTFRYYHSPTNTVHMYPPEMAPSSAPPSTPPTHKAKPQIPAERDREPSKLKRSYSSPDITQAIQEEEKRKPTVTPAVNRENKPTCYPKAEISRLSASQIRNLNPVFGGSGPALTGLRNLGNTCYMNSILQCLCNAPHLADYFNRNCYQDDINRSNLLGHKGEVAEEFGIIMKALWTGQYRYISPKDFKITIGKINDQFAGYSQQDSQELLLFLMDGLHEDLNKADNRKRYKEENNDHLDDFKAAEHAWQKHKQLNESIIVALFQGQFKSTVQCLTCHKKSRTFEAFMYLSLPLASTSKCTLQDCLRLFSKEEKLTDNNRFYCSHCRARRDSLKKIEIWKLPPVLLVHLKRFSYDGRWKQKLQTSVDFPLENLDLSQYVIGPKNNLKKYNLFSVSNHYGGLDGGHYTAYCKNAARQRWFKFDDHEVSDISVSSVKSSAAYILFYTSLGPRVTDVAT</sequence>
<name>A0A2J8VBL3_PONAB</name>
<evidence type="ECO:0000256" key="19">
    <source>
        <dbReference type="ARBA" id="ARBA00023242"/>
    </source>
</evidence>
<evidence type="ECO:0000256" key="7">
    <source>
        <dbReference type="ARBA" id="ARBA00012759"/>
    </source>
</evidence>
<evidence type="ECO:0000256" key="1">
    <source>
        <dbReference type="ARBA" id="ARBA00000707"/>
    </source>
</evidence>
<feature type="compositionally biased region" description="Basic and acidic residues" evidence="27">
    <location>
        <begin position="496"/>
        <end position="593"/>
    </location>
</feature>
<dbReference type="Pfam" id="PF00581">
    <property type="entry name" value="Rhodanese"/>
    <property type="match status" value="1"/>
</dbReference>
<dbReference type="PANTHER" id="PTHR21646">
    <property type="entry name" value="UBIQUITIN CARBOXYL-TERMINAL HYDROLASE"/>
    <property type="match status" value="1"/>
</dbReference>
<evidence type="ECO:0000256" key="13">
    <source>
        <dbReference type="ARBA" id="ARBA00022786"/>
    </source>
</evidence>
<evidence type="ECO:0000256" key="6">
    <source>
        <dbReference type="ARBA" id="ARBA00009085"/>
    </source>
</evidence>
<keyword evidence="9" id="KW-0963">Cytoplasm</keyword>
<feature type="region of interest" description="Disordered" evidence="27">
    <location>
        <begin position="119"/>
        <end position="155"/>
    </location>
</feature>
<evidence type="ECO:0000256" key="20">
    <source>
        <dbReference type="ARBA" id="ARBA00023306"/>
    </source>
</evidence>
<dbReference type="InterPro" id="IPR015063">
    <property type="entry name" value="USP8_dimer"/>
</dbReference>
<dbReference type="GO" id="GO:0005634">
    <property type="term" value="C:nucleus"/>
    <property type="evidence" value="ECO:0007669"/>
    <property type="project" value="UniProtKB-SubCell"/>
</dbReference>
<dbReference type="InterPro" id="IPR018200">
    <property type="entry name" value="USP_CS"/>
</dbReference>
<dbReference type="GO" id="GO:0004843">
    <property type="term" value="F:cysteine-type deubiquitinase activity"/>
    <property type="evidence" value="ECO:0007669"/>
    <property type="project" value="UniProtKB-EC"/>
</dbReference>
<dbReference type="GO" id="GO:0016579">
    <property type="term" value="P:protein deubiquitination"/>
    <property type="evidence" value="ECO:0007669"/>
    <property type="project" value="InterPro"/>
</dbReference>
<gene>
    <name evidence="30" type="ORF">CR201_G0020152</name>
</gene>
<dbReference type="GO" id="GO:0005829">
    <property type="term" value="C:cytosol"/>
    <property type="evidence" value="ECO:0007669"/>
    <property type="project" value="UniProtKB-ARBA"/>
</dbReference>
<evidence type="ECO:0000256" key="12">
    <source>
        <dbReference type="ARBA" id="ARBA00022753"/>
    </source>
</evidence>
<dbReference type="InterPro" id="IPR050185">
    <property type="entry name" value="Ub_carboxyl-term_hydrolase"/>
</dbReference>
<keyword evidence="10" id="KW-0597">Phosphoprotein</keyword>
<evidence type="ECO:0000256" key="8">
    <source>
        <dbReference type="ARBA" id="ARBA00022475"/>
    </source>
</evidence>
<evidence type="ECO:0000256" key="4">
    <source>
        <dbReference type="ARBA" id="ARBA00004481"/>
    </source>
</evidence>
<dbReference type="SUPFAM" id="SSF140856">
    <property type="entry name" value="USP8 N-terminal domain-like"/>
    <property type="match status" value="1"/>
</dbReference>
<dbReference type="PANTHER" id="PTHR21646:SF27">
    <property type="entry name" value="UBIQUITIN CARBOXYL-TERMINAL HYDROLASE 8"/>
    <property type="match status" value="1"/>
</dbReference>
<dbReference type="InterPro" id="IPR001394">
    <property type="entry name" value="Peptidase_C19_UCH"/>
</dbReference>
<dbReference type="InterPro" id="IPR028889">
    <property type="entry name" value="USP"/>
</dbReference>
<dbReference type="GO" id="GO:0030496">
    <property type="term" value="C:midbody"/>
    <property type="evidence" value="ECO:0007669"/>
    <property type="project" value="UniProtKB-ARBA"/>
</dbReference>
<evidence type="ECO:0000256" key="2">
    <source>
        <dbReference type="ARBA" id="ARBA00004123"/>
    </source>
</evidence>
<feature type="domain" description="USP" evidence="29">
    <location>
        <begin position="768"/>
        <end position="1100"/>
    </location>
</feature>
<proteinExistence type="inferred from homology"/>
<keyword evidence="14" id="KW-0378">Hydrolase</keyword>
<dbReference type="FunFam" id="1.20.58.80:FF:000011">
    <property type="entry name" value="Ubiquitin carboxyl-terminal hydrolase 8"/>
    <property type="match status" value="1"/>
</dbReference>
<dbReference type="GO" id="GO:0006508">
    <property type="term" value="P:proteolysis"/>
    <property type="evidence" value="ECO:0007669"/>
    <property type="project" value="UniProtKB-KW"/>
</dbReference>
<dbReference type="Pfam" id="PF00443">
    <property type="entry name" value="UCH"/>
    <property type="match status" value="1"/>
</dbReference>
<dbReference type="Pfam" id="PF20625">
    <property type="entry name" value="WW_USP8"/>
    <property type="match status" value="1"/>
</dbReference>
<dbReference type="AlphaFoldDB" id="A0A2J8VBL3"/>
<comment type="catalytic activity">
    <reaction evidence="1">
        <text>Thiol-dependent hydrolysis of ester, thioester, amide, peptide and isopeptide bonds formed by the C-terminal Gly of ubiquitin (a 76-residue protein attached to proteins as an intracellular targeting signal).</text>
        <dbReference type="EC" id="3.4.19.12"/>
    </reaction>
</comment>
<feature type="compositionally biased region" description="Basic and acidic residues" evidence="27">
    <location>
        <begin position="119"/>
        <end position="146"/>
    </location>
</feature>
<reference evidence="30" key="1">
    <citation type="submission" date="2017-12" db="EMBL/GenBank/DDBJ databases">
        <title>High-resolution comparative analysis of great ape genomes.</title>
        <authorList>
            <person name="Pollen A."/>
            <person name="Hastie A."/>
            <person name="Hormozdiari F."/>
            <person name="Dougherty M."/>
            <person name="Liu R."/>
            <person name="Chaisson M."/>
            <person name="Hoppe E."/>
            <person name="Hill C."/>
            <person name="Pang A."/>
            <person name="Hillier L."/>
            <person name="Baker C."/>
            <person name="Armstrong J."/>
            <person name="Shendure J."/>
            <person name="Paten B."/>
            <person name="Wilson R."/>
            <person name="Chao H."/>
            <person name="Schneider V."/>
            <person name="Ventura M."/>
            <person name="Kronenberg Z."/>
            <person name="Murali S."/>
            <person name="Gordon D."/>
            <person name="Cantsilieris S."/>
            <person name="Munson K."/>
            <person name="Nelson B."/>
            <person name="Raja A."/>
            <person name="Underwood J."/>
            <person name="Diekhans M."/>
            <person name="Fiddes I."/>
            <person name="Haussler D."/>
            <person name="Eichler E."/>
        </authorList>
    </citation>
    <scope>NUCLEOTIDE SEQUENCE [LARGE SCALE GENOMIC DNA]</scope>
    <source>
        <strain evidence="30">Susie</strain>
    </source>
</reference>
<evidence type="ECO:0000256" key="18">
    <source>
        <dbReference type="ARBA" id="ARBA00023136"/>
    </source>
</evidence>
<keyword evidence="8" id="KW-1003">Cell membrane</keyword>
<comment type="similarity">
    <text evidence="6">Belongs to the peptidase C19 family.</text>
</comment>
<evidence type="ECO:0000256" key="11">
    <source>
        <dbReference type="ARBA" id="ARBA00022670"/>
    </source>
</evidence>
<keyword evidence="11" id="KW-0645">Protease</keyword>
<comment type="caution">
    <text evidence="30">The sequence shown here is derived from an EMBL/GenBank/DDBJ whole genome shotgun (WGS) entry which is preliminary data.</text>
</comment>
<dbReference type="SMART" id="SM00450">
    <property type="entry name" value="RHOD"/>
    <property type="match status" value="1"/>
</dbReference>
<keyword evidence="12" id="KW-0967">Endosome</keyword>
<feature type="region of interest" description="Disordered" evidence="27">
    <location>
        <begin position="670"/>
        <end position="735"/>
    </location>
</feature>
<keyword evidence="20" id="KW-0131">Cell cycle</keyword>
<dbReference type="InterPro" id="IPR001763">
    <property type="entry name" value="Rhodanese-like_dom"/>
</dbReference>
<dbReference type="PROSITE" id="PS00972">
    <property type="entry name" value="USP_1"/>
    <property type="match status" value="1"/>
</dbReference>
<keyword evidence="16" id="KW-0832">Ubl conjugation</keyword>
<evidence type="ECO:0000256" key="5">
    <source>
        <dbReference type="ARBA" id="ARBA00004496"/>
    </source>
</evidence>
<evidence type="ECO:0000313" key="30">
    <source>
        <dbReference type="EMBL" id="PNJ54909.1"/>
    </source>
</evidence>
<dbReference type="PROSITE" id="PS00973">
    <property type="entry name" value="USP_2"/>
    <property type="match status" value="1"/>
</dbReference>
<feature type="region of interest" description="Disordered" evidence="27">
    <location>
        <begin position="424"/>
        <end position="466"/>
    </location>
</feature>
<dbReference type="InterPro" id="IPR036873">
    <property type="entry name" value="Rhodanese-like_dom_sf"/>
</dbReference>
<dbReference type="Pfam" id="PF08969">
    <property type="entry name" value="USP8_dimer"/>
    <property type="match status" value="1"/>
</dbReference>
<evidence type="ECO:0000256" key="25">
    <source>
        <dbReference type="ARBA" id="ARBA00078426"/>
    </source>
</evidence>
<dbReference type="EMBL" id="NDHI03003424">
    <property type="protein sequence ID" value="PNJ54909.1"/>
    <property type="molecule type" value="Genomic_DNA"/>
</dbReference>
<evidence type="ECO:0000256" key="17">
    <source>
        <dbReference type="ARBA" id="ARBA00023036"/>
    </source>
</evidence>
<protein>
    <recommendedName>
        <fullName evidence="22">Ubiquitin carboxyl-terminal hydrolase 8</fullName>
        <ecNumber evidence="7">3.4.19.12</ecNumber>
    </recommendedName>
    <alternativeName>
        <fullName evidence="24">Deubiquitinating enzyme 8</fullName>
    </alternativeName>
    <alternativeName>
        <fullName evidence="26">Ubiquitin isopeptidase Y</fullName>
    </alternativeName>
    <alternativeName>
        <fullName evidence="23">Ubiquitin thioesterase 8</fullName>
    </alternativeName>
    <alternativeName>
        <fullName evidence="25">Ubiquitin-specific-processing protease 8</fullName>
    </alternativeName>
</protein>
<feature type="domain" description="Rhodanese" evidence="28">
    <location>
        <begin position="215"/>
        <end position="333"/>
    </location>
</feature>
<evidence type="ECO:0000256" key="23">
    <source>
        <dbReference type="ARBA" id="ARBA00076185"/>
    </source>
</evidence>
<comment type="subcellular location">
    <subcellularLocation>
        <location evidence="3">Cell membrane</location>
        <topology evidence="3">Peripheral membrane protein</topology>
    </subcellularLocation>
    <subcellularLocation>
        <location evidence="5">Cytoplasm</location>
    </subcellularLocation>
    <subcellularLocation>
        <location evidence="4">Endosome membrane</location>
        <topology evidence="4">Peripheral membrane protein</topology>
    </subcellularLocation>
    <subcellularLocation>
        <location evidence="2">Nucleus</location>
    </subcellularLocation>
</comment>
<dbReference type="InterPro" id="IPR048498">
    <property type="entry name" value="WW_USP8"/>
</dbReference>
<comment type="subunit">
    <text evidence="21">Forms a ternary complex with RNF128 and OTUB1. Interacts (via C-terminal UCH catalytic domain) with OTUB1 isoform 1. Interacts with STAM2 (via SH3 domain). Interacts with DNAJB3, EGFR, EPS15, RASGRF1, RNF41, YWHAE, YWHAG and YWHAZ. Interacts with NBR1, RASGRF1, RNF41 and IST1. Associates with the ESCRT-0 complex and with microtubules. Interacts with BIRC6/bruce and KIF23/MKLP1.</text>
</comment>
<keyword evidence="13" id="KW-0833">Ubl conjugation pathway</keyword>
<evidence type="ECO:0000256" key="22">
    <source>
        <dbReference type="ARBA" id="ARBA00070641"/>
    </source>
</evidence>
<feature type="region of interest" description="Disordered" evidence="27">
    <location>
        <begin position="496"/>
        <end position="646"/>
    </location>
</feature>
<accession>A0A2J8VBL3</accession>
<dbReference type="Gene3D" id="1.20.58.80">
    <property type="entry name" value="Phosphotransferase system, lactose/cellobiose-type IIA subunit"/>
    <property type="match status" value="1"/>
</dbReference>
<feature type="compositionally biased region" description="Basic and acidic residues" evidence="27">
    <location>
        <begin position="622"/>
        <end position="636"/>
    </location>
</feature>
<keyword evidence="17" id="KW-0729">SH3-binding</keyword>
<keyword evidence="15" id="KW-0788">Thiol protease</keyword>
<dbReference type="SUPFAM" id="SSF54001">
    <property type="entry name" value="Cysteine proteinases"/>
    <property type="match status" value="1"/>
</dbReference>
<evidence type="ECO:0000256" key="9">
    <source>
        <dbReference type="ARBA" id="ARBA00022490"/>
    </source>
</evidence>
<dbReference type="GO" id="GO:0005886">
    <property type="term" value="C:plasma membrane"/>
    <property type="evidence" value="ECO:0007669"/>
    <property type="project" value="UniProtKB-SubCell"/>
</dbReference>
<evidence type="ECO:0000259" key="29">
    <source>
        <dbReference type="PROSITE" id="PS50235"/>
    </source>
</evidence>
<dbReference type="PROSITE" id="PS50235">
    <property type="entry name" value="USP_3"/>
    <property type="match status" value="1"/>
</dbReference>
<evidence type="ECO:0000256" key="21">
    <source>
        <dbReference type="ARBA" id="ARBA00063318"/>
    </source>
</evidence>
<dbReference type="SUPFAM" id="SSF52821">
    <property type="entry name" value="Rhodanese/Cell cycle control phosphatase"/>
    <property type="match status" value="1"/>
</dbReference>
<dbReference type="Gene3D" id="3.40.250.10">
    <property type="entry name" value="Rhodanese-like domain"/>
    <property type="match status" value="1"/>
</dbReference>
<evidence type="ECO:0000256" key="24">
    <source>
        <dbReference type="ARBA" id="ARBA00077311"/>
    </source>
</evidence>
<evidence type="ECO:0000256" key="15">
    <source>
        <dbReference type="ARBA" id="ARBA00022807"/>
    </source>
</evidence>
<evidence type="ECO:0000259" key="28">
    <source>
        <dbReference type="PROSITE" id="PS50206"/>
    </source>
</evidence>
<dbReference type="FunFam" id="3.40.250.10:FF:000017">
    <property type="entry name" value="ubiquitin carboxyl-terminal hydrolase 8"/>
    <property type="match status" value="1"/>
</dbReference>